<organism evidence="2 3">
    <name type="scientific">Calicophoron daubneyi</name>
    <name type="common">Rumen fluke</name>
    <name type="synonym">Paramphistomum daubneyi</name>
    <dbReference type="NCBI Taxonomy" id="300641"/>
    <lineage>
        <taxon>Eukaryota</taxon>
        <taxon>Metazoa</taxon>
        <taxon>Spiralia</taxon>
        <taxon>Lophotrochozoa</taxon>
        <taxon>Platyhelminthes</taxon>
        <taxon>Trematoda</taxon>
        <taxon>Digenea</taxon>
        <taxon>Plagiorchiida</taxon>
        <taxon>Pronocephalata</taxon>
        <taxon>Paramphistomoidea</taxon>
        <taxon>Paramphistomidae</taxon>
        <taxon>Calicophoron</taxon>
    </lineage>
</organism>
<feature type="domain" description="BHLH" evidence="1">
    <location>
        <begin position="149"/>
        <end position="201"/>
    </location>
</feature>
<dbReference type="InterPro" id="IPR011598">
    <property type="entry name" value="bHLH_dom"/>
</dbReference>
<accession>A0AAV2TAH6</accession>
<evidence type="ECO:0000259" key="1">
    <source>
        <dbReference type="PROSITE" id="PS50888"/>
    </source>
</evidence>
<evidence type="ECO:0000313" key="3">
    <source>
        <dbReference type="Proteomes" id="UP001497525"/>
    </source>
</evidence>
<dbReference type="Pfam" id="PF00010">
    <property type="entry name" value="HLH"/>
    <property type="match status" value="1"/>
</dbReference>
<dbReference type="AlphaFoldDB" id="A0AAV2TAH6"/>
<dbReference type="PANTHER" id="PTHR23349">
    <property type="entry name" value="BASIC HELIX-LOOP-HELIX TRANSCRIPTION FACTOR, TWIST"/>
    <property type="match status" value="1"/>
</dbReference>
<dbReference type="PROSITE" id="PS50888">
    <property type="entry name" value="BHLH"/>
    <property type="match status" value="1"/>
</dbReference>
<evidence type="ECO:0000313" key="2">
    <source>
        <dbReference type="EMBL" id="CAL5134333.1"/>
    </source>
</evidence>
<dbReference type="Gene3D" id="4.10.280.10">
    <property type="entry name" value="Helix-loop-helix DNA-binding domain"/>
    <property type="match status" value="1"/>
</dbReference>
<dbReference type="GO" id="GO:0000977">
    <property type="term" value="F:RNA polymerase II transcription regulatory region sequence-specific DNA binding"/>
    <property type="evidence" value="ECO:0007669"/>
    <property type="project" value="TreeGrafter"/>
</dbReference>
<dbReference type="InterPro" id="IPR050283">
    <property type="entry name" value="E-box_TF_Regulators"/>
</dbReference>
<dbReference type="EMBL" id="CAXLJL010000190">
    <property type="protein sequence ID" value="CAL5134333.1"/>
    <property type="molecule type" value="Genomic_DNA"/>
</dbReference>
<dbReference type="SUPFAM" id="SSF47459">
    <property type="entry name" value="HLH, helix-loop-helix DNA-binding domain"/>
    <property type="match status" value="1"/>
</dbReference>
<proteinExistence type="predicted"/>
<dbReference type="SMART" id="SM00353">
    <property type="entry name" value="HLH"/>
    <property type="match status" value="1"/>
</dbReference>
<protein>
    <recommendedName>
        <fullName evidence="1">BHLH domain-containing protein</fullName>
    </recommendedName>
</protein>
<comment type="caution">
    <text evidence="2">The sequence shown here is derived from an EMBL/GenBank/DDBJ whole genome shotgun (WGS) entry which is preliminary data.</text>
</comment>
<reference evidence="2" key="1">
    <citation type="submission" date="2024-06" db="EMBL/GenBank/DDBJ databases">
        <authorList>
            <person name="Liu X."/>
            <person name="Lenzi L."/>
            <person name="Haldenby T S."/>
            <person name="Uol C."/>
        </authorList>
    </citation>
    <scope>NUCLEOTIDE SEQUENCE</scope>
</reference>
<dbReference type="InterPro" id="IPR036638">
    <property type="entry name" value="HLH_DNA-bd_sf"/>
</dbReference>
<dbReference type="GO" id="GO:0000981">
    <property type="term" value="F:DNA-binding transcription factor activity, RNA polymerase II-specific"/>
    <property type="evidence" value="ECO:0007669"/>
    <property type="project" value="TreeGrafter"/>
</dbReference>
<dbReference type="GO" id="GO:0032502">
    <property type="term" value="P:developmental process"/>
    <property type="evidence" value="ECO:0007669"/>
    <property type="project" value="TreeGrafter"/>
</dbReference>
<dbReference type="Proteomes" id="UP001497525">
    <property type="component" value="Unassembled WGS sequence"/>
</dbReference>
<gene>
    <name evidence="2" type="ORF">CDAUBV1_LOCUS7538</name>
</gene>
<dbReference type="PANTHER" id="PTHR23349:SF68">
    <property type="entry name" value="FI14601P"/>
    <property type="match status" value="1"/>
</dbReference>
<dbReference type="GO" id="GO:0046983">
    <property type="term" value="F:protein dimerization activity"/>
    <property type="evidence" value="ECO:0007669"/>
    <property type="project" value="InterPro"/>
</dbReference>
<name>A0AAV2TAH6_CALDB</name>
<sequence>MYEEDWGLNGIMVATGGNASQTESEYMRPECAKVYRHTQYNTKTADEIHLLDHHEKDEFWPSIYFEETPSHKAHSVQDMADSTNAMDYPHLRTSLSIATPRGIYGDDSPDSVQLEAPGLSQLDASFDEQFDNMHPFEMCTGSNSGTNGLVRSGAKVRERRRMLSINSAFEALRNCLPTFPYERRISKIDTLRLAIAYLALLKDLCENLDKVPVDQSRGTNGQRVVAFMARRLRSPQRHSFLWYTSDLIARLDWIRWDRLGYNGKVDWAAENA</sequence>